<dbReference type="PROSITE" id="PS50181">
    <property type="entry name" value="FBOX"/>
    <property type="match status" value="1"/>
</dbReference>
<dbReference type="SUPFAM" id="SSF81383">
    <property type="entry name" value="F-box domain"/>
    <property type="match status" value="1"/>
</dbReference>
<dbReference type="GO" id="GO:0036503">
    <property type="term" value="P:ERAD pathway"/>
    <property type="evidence" value="ECO:0007669"/>
    <property type="project" value="TreeGrafter"/>
</dbReference>
<dbReference type="GO" id="GO:0031146">
    <property type="term" value="P:SCF-dependent proteasomal ubiquitin-dependent protein catabolic process"/>
    <property type="evidence" value="ECO:0007669"/>
    <property type="project" value="TreeGrafter"/>
</dbReference>
<feature type="domain" description="FBA" evidence="2">
    <location>
        <begin position="97"/>
        <end position="301"/>
    </location>
</feature>
<dbReference type="InterPro" id="IPR039752">
    <property type="entry name" value="F-box_only"/>
</dbReference>
<evidence type="ECO:0000259" key="1">
    <source>
        <dbReference type="PROSITE" id="PS50181"/>
    </source>
</evidence>
<dbReference type="PANTHER" id="PTHR12125:SF5">
    <property type="entry name" value="F-BOX DOMAIN-CONTAINING PROTEIN"/>
    <property type="match status" value="1"/>
</dbReference>
<dbReference type="GO" id="GO:0006516">
    <property type="term" value="P:glycoprotein catabolic process"/>
    <property type="evidence" value="ECO:0007669"/>
    <property type="project" value="TreeGrafter"/>
</dbReference>
<organism evidence="3 4">
    <name type="scientific">Trichomalopsis sarcophagae</name>
    <dbReference type="NCBI Taxonomy" id="543379"/>
    <lineage>
        <taxon>Eukaryota</taxon>
        <taxon>Metazoa</taxon>
        <taxon>Ecdysozoa</taxon>
        <taxon>Arthropoda</taxon>
        <taxon>Hexapoda</taxon>
        <taxon>Insecta</taxon>
        <taxon>Pterygota</taxon>
        <taxon>Neoptera</taxon>
        <taxon>Endopterygota</taxon>
        <taxon>Hymenoptera</taxon>
        <taxon>Apocrita</taxon>
        <taxon>Proctotrupomorpha</taxon>
        <taxon>Chalcidoidea</taxon>
        <taxon>Pteromalidae</taxon>
        <taxon>Pteromalinae</taxon>
        <taxon>Trichomalopsis</taxon>
    </lineage>
</organism>
<reference evidence="3 4" key="1">
    <citation type="journal article" date="2017" name="Curr. Biol.">
        <title>The Evolution of Venom by Co-option of Single-Copy Genes.</title>
        <authorList>
            <person name="Martinson E.O."/>
            <person name="Mrinalini"/>
            <person name="Kelkar Y.D."/>
            <person name="Chang C.H."/>
            <person name="Werren J.H."/>
        </authorList>
    </citation>
    <scope>NUCLEOTIDE SEQUENCE [LARGE SCALE GENOMIC DNA]</scope>
    <source>
        <strain evidence="3 4">Alberta</strain>
        <tissue evidence="3">Whole body</tissue>
    </source>
</reference>
<dbReference type="STRING" id="543379.A0A232EQK0"/>
<name>A0A232EQK0_9HYME</name>
<dbReference type="AlphaFoldDB" id="A0A232EQK0"/>
<dbReference type="PROSITE" id="PS51114">
    <property type="entry name" value="FBA"/>
    <property type="match status" value="1"/>
</dbReference>
<dbReference type="Pfam" id="PF04300">
    <property type="entry name" value="FBA"/>
    <property type="match status" value="1"/>
</dbReference>
<evidence type="ECO:0000313" key="3">
    <source>
        <dbReference type="EMBL" id="OXU20602.1"/>
    </source>
</evidence>
<comment type="caution">
    <text evidence="3">The sequence shown here is derived from an EMBL/GenBank/DDBJ whole genome shotgun (WGS) entry which is preliminary data.</text>
</comment>
<dbReference type="Pfam" id="PF12937">
    <property type="entry name" value="F-box-like"/>
    <property type="match status" value="1"/>
</dbReference>
<feature type="domain" description="F-box" evidence="1">
    <location>
        <begin position="30"/>
        <end position="75"/>
    </location>
</feature>
<gene>
    <name evidence="3" type="ORF">TSAR_006599</name>
</gene>
<dbReference type="EMBL" id="NNAY01002769">
    <property type="protein sequence ID" value="OXU20602.1"/>
    <property type="molecule type" value="Genomic_DNA"/>
</dbReference>
<dbReference type="GO" id="GO:0019005">
    <property type="term" value="C:SCF ubiquitin ligase complex"/>
    <property type="evidence" value="ECO:0007669"/>
    <property type="project" value="TreeGrafter"/>
</dbReference>
<dbReference type="InterPro" id="IPR007397">
    <property type="entry name" value="F-box-assoc_dom"/>
</dbReference>
<dbReference type="InterPro" id="IPR001810">
    <property type="entry name" value="F-box_dom"/>
</dbReference>
<evidence type="ECO:0000313" key="4">
    <source>
        <dbReference type="Proteomes" id="UP000215335"/>
    </source>
</evidence>
<protein>
    <recommendedName>
        <fullName evidence="5">F-box domain-containing protein</fullName>
    </recommendedName>
</protein>
<dbReference type="InterPro" id="IPR008979">
    <property type="entry name" value="Galactose-bd-like_sf"/>
</dbReference>
<dbReference type="SUPFAM" id="SSF49785">
    <property type="entry name" value="Galactose-binding domain-like"/>
    <property type="match status" value="1"/>
</dbReference>
<evidence type="ECO:0008006" key="5">
    <source>
        <dbReference type="Google" id="ProtNLM"/>
    </source>
</evidence>
<dbReference type="SMART" id="SM00256">
    <property type="entry name" value="FBOX"/>
    <property type="match status" value="1"/>
</dbReference>
<dbReference type="FunFam" id="2.60.120.260:FF:000012">
    <property type="entry name" value="F-box only protein 2"/>
    <property type="match status" value="1"/>
</dbReference>
<dbReference type="SMART" id="SM01198">
    <property type="entry name" value="FBA"/>
    <property type="match status" value="1"/>
</dbReference>
<dbReference type="OrthoDB" id="1107553at2759"/>
<dbReference type="Gene3D" id="2.60.120.260">
    <property type="entry name" value="Galactose-binding domain-like"/>
    <property type="match status" value="1"/>
</dbReference>
<sequence>MFKFTKKAKKKLKMAESRVKFDEDSSNGLFIEEKYIPEEILSLILCYVDHKTLLACQLVCKQWQFIMQDFVWHKKAELSLGRVIPKNKSVPWQLYYFSCTKPFEKNLIKNHSGELGLNAHWTVTASGGNGWKVEAPPHGVPPLPDDPVFEDKVHCFVTSFYVNPSSRHAQNVDILSCHKFQIVDLIKEGFTEYLLDNFQPKIKVSEWIASRWDCSATYGCDFQLIGVKNKKKVRVFDFKRMIKELTAENNTQNEWIKVEYTFEGYGKGLRKIKFMHGGQDRRFWRGHYGSKMAGACVKVENPIFDVDNDSV</sequence>
<proteinExistence type="predicted"/>
<dbReference type="Proteomes" id="UP000215335">
    <property type="component" value="Unassembled WGS sequence"/>
</dbReference>
<dbReference type="GO" id="GO:0005737">
    <property type="term" value="C:cytoplasm"/>
    <property type="evidence" value="ECO:0007669"/>
    <property type="project" value="UniProtKB-ARBA"/>
</dbReference>
<dbReference type="Gene3D" id="1.20.1280.50">
    <property type="match status" value="1"/>
</dbReference>
<dbReference type="GO" id="GO:0061630">
    <property type="term" value="F:ubiquitin protein ligase activity"/>
    <property type="evidence" value="ECO:0007669"/>
    <property type="project" value="TreeGrafter"/>
</dbReference>
<evidence type="ECO:0000259" key="2">
    <source>
        <dbReference type="PROSITE" id="PS51114"/>
    </source>
</evidence>
<dbReference type="PANTHER" id="PTHR12125">
    <property type="entry name" value="F-BOX ONLY PROTEIN 6-LIKE PROTEIN"/>
    <property type="match status" value="1"/>
</dbReference>
<accession>A0A232EQK0</accession>
<dbReference type="InterPro" id="IPR036047">
    <property type="entry name" value="F-box-like_dom_sf"/>
</dbReference>
<keyword evidence="4" id="KW-1185">Reference proteome</keyword>